<dbReference type="EMBL" id="JBJJXI010000055">
    <property type="protein sequence ID" value="KAL3399683.1"/>
    <property type="molecule type" value="Genomic_DNA"/>
</dbReference>
<dbReference type="InterPro" id="IPR007080">
    <property type="entry name" value="RNA_pol_Rpb1_1"/>
</dbReference>
<feature type="domain" description="RNA polymerase Rpb1" evidence="7">
    <location>
        <begin position="8"/>
        <end position="214"/>
    </location>
</feature>
<gene>
    <name evidence="8" type="ORF">TKK_006940</name>
</gene>
<evidence type="ECO:0000256" key="6">
    <source>
        <dbReference type="ARBA" id="ARBA00023163"/>
    </source>
</evidence>
<evidence type="ECO:0000313" key="8">
    <source>
        <dbReference type="EMBL" id="KAL3399683.1"/>
    </source>
</evidence>
<sequence length="215" mass="24468">MSVVEDGIIFPDIMDDNKPKHRSLLDPRQGAIDRNSRCQTCSGNIVDCPGHFAHINLAKPVYHIGFITNTIKILTCVCFYCSKLLMSPQSPEISTIVKKTKNQPKKRLVQIYNLCKKLKICEIDQRTQPIFRQSGILILAEWKKVDKPKQEKKIMLTLERAWEILKEITNTDLFILGMDPKYARPDWMIITVLPVPPLSVPPSVGIYGSVKNHDG</sequence>
<keyword evidence="5" id="KW-0548">Nucleotidyltransferase</keyword>
<evidence type="ECO:0000256" key="2">
    <source>
        <dbReference type="ARBA" id="ARBA00012418"/>
    </source>
</evidence>
<evidence type="ECO:0000256" key="4">
    <source>
        <dbReference type="ARBA" id="ARBA00022679"/>
    </source>
</evidence>
<dbReference type="SUPFAM" id="SSF64484">
    <property type="entry name" value="beta and beta-prime subunits of DNA dependent RNA-polymerase"/>
    <property type="match status" value="1"/>
</dbReference>
<dbReference type="Proteomes" id="UP001627154">
    <property type="component" value="Unassembled WGS sequence"/>
</dbReference>
<dbReference type="PANTHER" id="PTHR19376">
    <property type="entry name" value="DNA-DIRECTED RNA POLYMERASE"/>
    <property type="match status" value="1"/>
</dbReference>
<dbReference type="GO" id="GO:0000428">
    <property type="term" value="C:DNA-directed RNA polymerase complex"/>
    <property type="evidence" value="ECO:0007669"/>
    <property type="project" value="UniProtKB-KW"/>
</dbReference>
<keyword evidence="4" id="KW-0808">Transferase</keyword>
<dbReference type="Pfam" id="PF04997">
    <property type="entry name" value="RNA_pol_Rpb1_1"/>
    <property type="match status" value="1"/>
</dbReference>
<organism evidence="8 9">
    <name type="scientific">Trichogramma kaykai</name>
    <dbReference type="NCBI Taxonomy" id="54128"/>
    <lineage>
        <taxon>Eukaryota</taxon>
        <taxon>Metazoa</taxon>
        <taxon>Ecdysozoa</taxon>
        <taxon>Arthropoda</taxon>
        <taxon>Hexapoda</taxon>
        <taxon>Insecta</taxon>
        <taxon>Pterygota</taxon>
        <taxon>Neoptera</taxon>
        <taxon>Endopterygota</taxon>
        <taxon>Hymenoptera</taxon>
        <taxon>Apocrita</taxon>
        <taxon>Proctotrupomorpha</taxon>
        <taxon>Chalcidoidea</taxon>
        <taxon>Trichogrammatidae</taxon>
        <taxon>Trichogramma</taxon>
    </lineage>
</organism>
<comment type="caution">
    <text evidence="8">The sequence shown here is derived from an EMBL/GenBank/DDBJ whole genome shotgun (WGS) entry which is preliminary data.</text>
</comment>
<evidence type="ECO:0000313" key="9">
    <source>
        <dbReference type="Proteomes" id="UP001627154"/>
    </source>
</evidence>
<protein>
    <recommendedName>
        <fullName evidence="2">DNA-directed RNA polymerase</fullName>
        <ecNumber evidence="2">2.7.7.6</ecNumber>
    </recommendedName>
</protein>
<dbReference type="GO" id="GO:0003899">
    <property type="term" value="F:DNA-directed RNA polymerase activity"/>
    <property type="evidence" value="ECO:0007669"/>
    <property type="project" value="UniProtKB-EC"/>
</dbReference>
<proteinExistence type="inferred from homology"/>
<evidence type="ECO:0000259" key="7">
    <source>
        <dbReference type="Pfam" id="PF04997"/>
    </source>
</evidence>
<comment type="similarity">
    <text evidence="1">Belongs to the RNA polymerase beta' chain family.</text>
</comment>
<keyword evidence="9" id="KW-1185">Reference proteome</keyword>
<keyword evidence="3" id="KW-0240">DNA-directed RNA polymerase</keyword>
<evidence type="ECO:0000256" key="3">
    <source>
        <dbReference type="ARBA" id="ARBA00022478"/>
    </source>
</evidence>
<dbReference type="AlphaFoldDB" id="A0ABD2X2W8"/>
<keyword evidence="6" id="KW-0804">Transcription</keyword>
<dbReference type="PANTHER" id="PTHR19376:SF37">
    <property type="entry name" value="DNA-DIRECTED RNA POLYMERASE II SUBUNIT RPB1"/>
    <property type="match status" value="1"/>
</dbReference>
<name>A0ABD2X2W8_9HYME</name>
<reference evidence="8 9" key="1">
    <citation type="journal article" date="2024" name="bioRxiv">
        <title>A reference genome for Trichogramma kaykai: A tiny desert-dwelling parasitoid wasp with competing sex-ratio distorters.</title>
        <authorList>
            <person name="Culotta J."/>
            <person name="Lindsey A.R."/>
        </authorList>
    </citation>
    <scope>NUCLEOTIDE SEQUENCE [LARGE SCALE GENOMIC DNA]</scope>
    <source>
        <strain evidence="8 9">KSX58</strain>
    </source>
</reference>
<dbReference type="Gene3D" id="4.10.860.120">
    <property type="entry name" value="RNA polymerase II, clamp domain"/>
    <property type="match status" value="1"/>
</dbReference>
<dbReference type="EC" id="2.7.7.6" evidence="2"/>
<evidence type="ECO:0000256" key="5">
    <source>
        <dbReference type="ARBA" id="ARBA00022695"/>
    </source>
</evidence>
<dbReference type="InterPro" id="IPR044893">
    <property type="entry name" value="RNA_pol_Rpb1_clamp_domain"/>
</dbReference>
<dbReference type="InterPro" id="IPR045867">
    <property type="entry name" value="DNA-dir_RpoC_beta_prime"/>
</dbReference>
<evidence type="ECO:0000256" key="1">
    <source>
        <dbReference type="ARBA" id="ARBA00006460"/>
    </source>
</evidence>
<accession>A0ABD2X2W8</accession>